<comment type="caution">
    <text evidence="1">The sequence shown here is derived from an EMBL/GenBank/DDBJ whole genome shotgun (WGS) entry which is preliminary data.</text>
</comment>
<dbReference type="EMBL" id="MDHN01000045">
    <property type="protein sequence ID" value="OFC68735.1"/>
    <property type="molecule type" value="Genomic_DNA"/>
</dbReference>
<proteinExistence type="predicted"/>
<dbReference type="STRING" id="1656094.BFC18_01405"/>
<sequence>MAHSNNVVQLSFAFDGEPKEVTRIRGWSYLLAESVAFKKDVPHTIRMQKPAEEQVPAWISRLITSGQCKTIYVENLALDEAQRVIIKQLCQRYAVSVVNLKVTNEENGQQRKNVVMGPW</sequence>
<accession>A0A1E7Z5C8</accession>
<organism evidence="1 2">
    <name type="scientific">Alteromonas confluentis</name>
    <dbReference type="NCBI Taxonomy" id="1656094"/>
    <lineage>
        <taxon>Bacteria</taxon>
        <taxon>Pseudomonadati</taxon>
        <taxon>Pseudomonadota</taxon>
        <taxon>Gammaproteobacteria</taxon>
        <taxon>Alteromonadales</taxon>
        <taxon>Alteromonadaceae</taxon>
        <taxon>Alteromonas/Salinimonas group</taxon>
        <taxon>Alteromonas</taxon>
    </lineage>
</organism>
<dbReference type="OrthoDB" id="6386063at2"/>
<dbReference type="Proteomes" id="UP000175691">
    <property type="component" value="Unassembled WGS sequence"/>
</dbReference>
<dbReference type="RefSeq" id="WP_070127776.1">
    <property type="nucleotide sequence ID" value="NZ_MDHN01000045.1"/>
</dbReference>
<gene>
    <name evidence="1" type="ORF">BFC18_01405</name>
</gene>
<reference evidence="1 2" key="1">
    <citation type="submission" date="2016-08" db="EMBL/GenBank/DDBJ databases">
        <authorList>
            <person name="Seilhamer J.J."/>
        </authorList>
    </citation>
    <scope>NUCLEOTIDE SEQUENCE [LARGE SCALE GENOMIC DNA]</scope>
    <source>
        <strain evidence="1 2">KCTC 42603</strain>
    </source>
</reference>
<dbReference type="AlphaFoldDB" id="A0A1E7Z5C8"/>
<protein>
    <submittedName>
        <fullName evidence="1">Uncharacterized protein</fullName>
    </submittedName>
</protein>
<name>A0A1E7Z5C8_9ALTE</name>
<evidence type="ECO:0000313" key="1">
    <source>
        <dbReference type="EMBL" id="OFC68735.1"/>
    </source>
</evidence>
<evidence type="ECO:0000313" key="2">
    <source>
        <dbReference type="Proteomes" id="UP000175691"/>
    </source>
</evidence>
<keyword evidence="2" id="KW-1185">Reference proteome</keyword>